<sequence length="183" mass="21604">MLFQNDKLSVRLLGQQDSSLLAKWLSNPAVLEFYEGRDNPFDDNKVQEKFYNRENGVDRCIVEFDNTPIGYIQFYPVDLDERKLYGYADITEVLYGMDQFIGEVAYWNKGIGTLLVNSTVKFLLEQKKADRVVMDPQTWNERAIRCYEKSGFKKVKLLPKNELHEGEYRDCWLIEYTKRELTD</sequence>
<organism evidence="3 4">
    <name type="scientific">Psychrobacillus lasiicapitis</name>
    <dbReference type="NCBI Taxonomy" id="1636719"/>
    <lineage>
        <taxon>Bacteria</taxon>
        <taxon>Bacillati</taxon>
        <taxon>Bacillota</taxon>
        <taxon>Bacilli</taxon>
        <taxon>Bacillales</taxon>
        <taxon>Bacillaceae</taxon>
        <taxon>Psychrobacillus</taxon>
    </lineage>
</organism>
<dbReference type="PROSITE" id="PS51186">
    <property type="entry name" value="GNAT"/>
    <property type="match status" value="1"/>
</dbReference>
<accession>A0A544SYG0</accession>
<dbReference type="PANTHER" id="PTHR31438">
    <property type="entry name" value="LYSINE N-ACYLTRANSFERASE C17G9.06C-RELATED"/>
    <property type="match status" value="1"/>
</dbReference>
<comment type="caution">
    <text evidence="3">The sequence shown here is derived from an EMBL/GenBank/DDBJ whole genome shotgun (WGS) entry which is preliminary data.</text>
</comment>
<dbReference type="SUPFAM" id="SSF55729">
    <property type="entry name" value="Acyl-CoA N-acyltransferases (Nat)"/>
    <property type="match status" value="1"/>
</dbReference>
<dbReference type="GO" id="GO:0046677">
    <property type="term" value="P:response to antibiotic"/>
    <property type="evidence" value="ECO:0007669"/>
    <property type="project" value="UniProtKB-KW"/>
</dbReference>
<dbReference type="Pfam" id="PF13523">
    <property type="entry name" value="Acetyltransf_8"/>
    <property type="match status" value="1"/>
</dbReference>
<dbReference type="GO" id="GO:0016410">
    <property type="term" value="F:N-acyltransferase activity"/>
    <property type="evidence" value="ECO:0007669"/>
    <property type="project" value="TreeGrafter"/>
</dbReference>
<dbReference type="InterPro" id="IPR016181">
    <property type="entry name" value="Acyl_CoA_acyltransferase"/>
</dbReference>
<evidence type="ECO:0000256" key="1">
    <source>
        <dbReference type="ARBA" id="ARBA00023251"/>
    </source>
</evidence>
<dbReference type="EMBL" id="VDGH01000011">
    <property type="protein sequence ID" value="TQR10248.1"/>
    <property type="molecule type" value="Genomic_DNA"/>
</dbReference>
<feature type="domain" description="N-acetyltransferase" evidence="2">
    <location>
        <begin position="8"/>
        <end position="175"/>
    </location>
</feature>
<evidence type="ECO:0000313" key="3">
    <source>
        <dbReference type="EMBL" id="TQR10248.1"/>
    </source>
</evidence>
<dbReference type="InterPro" id="IPR000182">
    <property type="entry name" value="GNAT_dom"/>
</dbReference>
<dbReference type="AlphaFoldDB" id="A0A544SYG0"/>
<keyword evidence="3" id="KW-0808">Transferase</keyword>
<proteinExistence type="predicted"/>
<evidence type="ECO:0000259" key="2">
    <source>
        <dbReference type="PROSITE" id="PS51186"/>
    </source>
</evidence>
<gene>
    <name evidence="3" type="ORF">FG382_17955</name>
</gene>
<dbReference type="OrthoDB" id="9795206at2"/>
<dbReference type="Gene3D" id="3.40.630.30">
    <property type="match status" value="1"/>
</dbReference>
<dbReference type="PANTHER" id="PTHR31438:SF1">
    <property type="entry name" value="LYSINE N-ACYLTRANSFERASE C17G9.06C-RELATED"/>
    <property type="match status" value="1"/>
</dbReference>
<evidence type="ECO:0000313" key="4">
    <source>
        <dbReference type="Proteomes" id="UP000317316"/>
    </source>
</evidence>
<dbReference type="RefSeq" id="WP_142540267.1">
    <property type="nucleotide sequence ID" value="NZ_BMIE01000010.1"/>
</dbReference>
<dbReference type="Proteomes" id="UP000317316">
    <property type="component" value="Unassembled WGS sequence"/>
</dbReference>
<keyword evidence="4" id="KW-1185">Reference proteome</keyword>
<protein>
    <submittedName>
        <fullName evidence="3">Acetyltransferase</fullName>
    </submittedName>
</protein>
<name>A0A544SYG0_9BACI</name>
<keyword evidence="1" id="KW-0046">Antibiotic resistance</keyword>
<dbReference type="CDD" id="cd04301">
    <property type="entry name" value="NAT_SF"/>
    <property type="match status" value="1"/>
</dbReference>
<reference evidence="3 4" key="1">
    <citation type="submission" date="2019-05" db="EMBL/GenBank/DDBJ databases">
        <title>Psychrobacillus vulpis sp. nov., a new species isolated from feces of a red fox that inhabits in The Tablas de Daimiel Natural Park, Albacete, Spain.</title>
        <authorList>
            <person name="Rodriguez M."/>
            <person name="Reina J.C."/>
            <person name="Bejar V."/>
            <person name="Llamas I."/>
        </authorList>
    </citation>
    <scope>NUCLEOTIDE SEQUENCE [LARGE SCALE GENOMIC DNA]</scope>
    <source>
        <strain evidence="3 4">NEAU-3TGS17</strain>
    </source>
</reference>